<dbReference type="KEGG" id="mym:A176_002244"/>
<name>A0A0H4XBM1_9BACT</name>
<reference evidence="2 3" key="1">
    <citation type="journal article" date="2016" name="PLoS ONE">
        <title>Complete Genome Sequence and Comparative Genomics of a Novel Myxobacterium Myxococcus hansupus.</title>
        <authorList>
            <person name="Sharma G."/>
            <person name="Narwani T."/>
            <person name="Subramanian S."/>
        </authorList>
    </citation>
    <scope>NUCLEOTIDE SEQUENCE [LARGE SCALE GENOMIC DNA]</scope>
    <source>
        <strain evidence="3">mixupus</strain>
    </source>
</reference>
<dbReference type="EMBL" id="CP012109">
    <property type="protein sequence ID" value="AKQ65332.1"/>
    <property type="molecule type" value="Genomic_DNA"/>
</dbReference>
<evidence type="ECO:0000256" key="1">
    <source>
        <dbReference type="SAM" id="MobiDB-lite"/>
    </source>
</evidence>
<gene>
    <name evidence="2" type="ORF">A176_002244</name>
</gene>
<accession>A0A0H4XBM1</accession>
<dbReference type="PROSITE" id="PS51257">
    <property type="entry name" value="PROKAR_LIPOPROTEIN"/>
    <property type="match status" value="1"/>
</dbReference>
<keyword evidence="3" id="KW-1185">Reference proteome</keyword>
<organism evidence="2 3">
    <name type="scientific">Pseudomyxococcus hansupus</name>
    <dbReference type="NCBI Taxonomy" id="1297742"/>
    <lineage>
        <taxon>Bacteria</taxon>
        <taxon>Pseudomonadati</taxon>
        <taxon>Myxococcota</taxon>
        <taxon>Myxococcia</taxon>
        <taxon>Myxococcales</taxon>
        <taxon>Cystobacterineae</taxon>
        <taxon>Myxococcaceae</taxon>
        <taxon>Pseudomyxococcus</taxon>
    </lineage>
</organism>
<dbReference type="Proteomes" id="UP000009026">
    <property type="component" value="Chromosome"/>
</dbReference>
<dbReference type="RefSeq" id="WP_002636716.1">
    <property type="nucleotide sequence ID" value="NZ_CP012109.1"/>
</dbReference>
<dbReference type="AlphaFoldDB" id="A0A0H4XBM1"/>
<keyword evidence="2" id="KW-0449">Lipoprotein</keyword>
<proteinExistence type="predicted"/>
<protein>
    <submittedName>
        <fullName evidence="2">Putative lipoprotein</fullName>
    </submittedName>
</protein>
<sequence>MAHAAWKWAVVAAAVGAGILACTGDDDDGGGNRPPPSNEFDAGVNEFRPGLGEDDGEPVGTPFNLPTGISYAGTLRGASEFTGECENAGTESQGSGAYVRVCVPLRNDTGGPVEVTFPPGIVVVSTSEGRNQNGLLIERSIITVPPTPPGPGGRDDAGTPDGGVEENAFIVPLYMYCLNEERDPSNPYITYEVGPITSDAALQELLRLLDGKRIDTPEKVSVVQDALYSITEGRGLTTPDREAINRL</sequence>
<evidence type="ECO:0000313" key="2">
    <source>
        <dbReference type="EMBL" id="AKQ65332.1"/>
    </source>
</evidence>
<dbReference type="OrthoDB" id="679894at2"/>
<evidence type="ECO:0000313" key="3">
    <source>
        <dbReference type="Proteomes" id="UP000009026"/>
    </source>
</evidence>
<dbReference type="eggNOG" id="ENOG5032IJI">
    <property type="taxonomic scope" value="Bacteria"/>
</dbReference>
<dbReference type="STRING" id="1297742.A176_002244"/>
<feature type="region of interest" description="Disordered" evidence="1">
    <location>
        <begin position="26"/>
        <end position="63"/>
    </location>
</feature>
<dbReference type="PATRIC" id="fig|1297742.4.peg.2269"/>